<accession>A0ABS4NPH8</accession>
<reference evidence="1 2" key="1">
    <citation type="submission" date="2021-03" db="EMBL/GenBank/DDBJ databases">
        <title>Genomic Encyclopedia of Type Strains, Phase IV (KMG-IV): sequencing the most valuable type-strain genomes for metagenomic binning, comparative biology and taxonomic classification.</title>
        <authorList>
            <person name="Goeker M."/>
        </authorList>
    </citation>
    <scope>NUCLEOTIDE SEQUENCE [LARGE SCALE GENOMIC DNA]</scope>
    <source>
        <strain evidence="1 2">DSM 101953</strain>
    </source>
</reference>
<dbReference type="EMBL" id="JAGGLV010000005">
    <property type="protein sequence ID" value="MBP2111968.1"/>
    <property type="molecule type" value="Genomic_DNA"/>
</dbReference>
<gene>
    <name evidence="1" type="ORF">J2Z70_002109</name>
</gene>
<proteinExistence type="predicted"/>
<organism evidence="1 2">
    <name type="scientific">Paenibacillus silagei</name>
    <dbReference type="NCBI Taxonomy" id="1670801"/>
    <lineage>
        <taxon>Bacteria</taxon>
        <taxon>Bacillati</taxon>
        <taxon>Bacillota</taxon>
        <taxon>Bacilli</taxon>
        <taxon>Bacillales</taxon>
        <taxon>Paenibacillaceae</taxon>
        <taxon>Paenibacillus</taxon>
    </lineage>
</organism>
<protein>
    <submittedName>
        <fullName evidence="1">Uncharacterized protein</fullName>
    </submittedName>
</protein>
<dbReference type="Proteomes" id="UP000773462">
    <property type="component" value="Unassembled WGS sequence"/>
</dbReference>
<comment type="caution">
    <text evidence="1">The sequence shown here is derived from an EMBL/GenBank/DDBJ whole genome shotgun (WGS) entry which is preliminary data.</text>
</comment>
<evidence type="ECO:0000313" key="1">
    <source>
        <dbReference type="EMBL" id="MBP2111968.1"/>
    </source>
</evidence>
<sequence>MLNAFFELQAAEDTLQVMNCYRRTSPLYTISHRDPVRLKRVLEDRQLSADSKGAGRLYENGILVDPVHLAVLERFKEMFAGVDADVDPYALSLVLTRGYLRSEIRVIRYAGAAVPFAYAAAPLIKDENAPQHHLVMYSDPSQLRRLREEVDLTRRDTIFLCRVAEGEITEIGPVYALHPSFCFDCLIDRLETYHIRWTGPLAGERSAVLEEEFLRALVDHYSSYITLLSNVHERKMILDASAKHYTSLISPRSAHCQCQK</sequence>
<dbReference type="RefSeq" id="WP_209872372.1">
    <property type="nucleotide sequence ID" value="NZ_JAGGLV010000005.1"/>
</dbReference>
<name>A0ABS4NPH8_9BACL</name>
<keyword evidence="2" id="KW-1185">Reference proteome</keyword>
<evidence type="ECO:0000313" key="2">
    <source>
        <dbReference type="Proteomes" id="UP000773462"/>
    </source>
</evidence>